<comment type="caution">
    <text evidence="3">The sequence shown here is derived from an EMBL/GenBank/DDBJ whole genome shotgun (WGS) entry which is preliminary data.</text>
</comment>
<gene>
    <name evidence="3" type="ORF">SAMN02745723_101277</name>
</gene>
<dbReference type="PANTHER" id="PTHR47923">
    <property type="entry name" value="INSERTION ELEMENT IS1 1 PROTEIN INSA-RELATED"/>
    <property type="match status" value="1"/>
</dbReference>
<dbReference type="PANTHER" id="PTHR47923:SF1">
    <property type="entry name" value="INSERTION ELEMENT IS1 1 PROTEIN INSA-RELATED"/>
    <property type="match status" value="1"/>
</dbReference>
<evidence type="ECO:0000313" key="4">
    <source>
        <dbReference type="Proteomes" id="UP000226420"/>
    </source>
</evidence>
<evidence type="ECO:0000259" key="1">
    <source>
        <dbReference type="Pfam" id="PF03811"/>
    </source>
</evidence>
<dbReference type="Proteomes" id="UP000226420">
    <property type="component" value="Unassembled WGS sequence"/>
</dbReference>
<dbReference type="GO" id="GO:0006313">
    <property type="term" value="P:DNA transposition"/>
    <property type="evidence" value="ECO:0007669"/>
    <property type="project" value="InterPro"/>
</dbReference>
<sequence>MLRLNKNIICQFCGSGASVRKHGKSKSGMQRFWCSSCSKTFQNDYIYTSWEHQVKTMMMDFLSQGLSTDEISRKSGWPVRRVNKIILSLELDKA</sequence>
<dbReference type="EMBL" id="FOLW01000001">
    <property type="protein sequence ID" value="SFC05828.1"/>
    <property type="molecule type" value="Genomic_DNA"/>
</dbReference>
<feature type="domain" description="DprA winged helix" evidence="2">
    <location>
        <begin position="66"/>
        <end position="92"/>
    </location>
</feature>
<dbReference type="InterPro" id="IPR041614">
    <property type="entry name" value="DprA_WH"/>
</dbReference>
<proteinExistence type="predicted"/>
<protein>
    <submittedName>
        <fullName evidence="3">InsA N-terminal domain-containing protein</fullName>
    </submittedName>
</protein>
<evidence type="ECO:0000259" key="2">
    <source>
        <dbReference type="Pfam" id="PF17782"/>
    </source>
</evidence>
<dbReference type="InterPro" id="IPR003220">
    <property type="entry name" value="InsA_N_dom_Znf"/>
</dbReference>
<dbReference type="Pfam" id="PF03811">
    <property type="entry name" value="Zn_ribbon_InsA"/>
    <property type="match status" value="1"/>
</dbReference>
<reference evidence="3 4" key="1">
    <citation type="submission" date="2016-10" db="EMBL/GenBank/DDBJ databases">
        <authorList>
            <person name="Varghese N."/>
            <person name="Submissions S."/>
        </authorList>
    </citation>
    <scope>NUCLEOTIDE SEQUENCE [LARGE SCALE GENOMIC DNA]</scope>
    <source>
        <strain evidence="3 4">DSM 5563</strain>
    </source>
</reference>
<dbReference type="Pfam" id="PF17782">
    <property type="entry name" value="WHD_DprA"/>
    <property type="match status" value="1"/>
</dbReference>
<dbReference type="AlphaFoldDB" id="A0AAJ4W7W4"/>
<accession>A0AAJ4W7W4</accession>
<dbReference type="InterPro" id="IPR051252">
    <property type="entry name" value="IS1_transposase_InsA"/>
</dbReference>
<evidence type="ECO:0000313" key="3">
    <source>
        <dbReference type="EMBL" id="SFC05828.1"/>
    </source>
</evidence>
<name>A0AAJ4W7W4_9GAMM</name>
<organism evidence="3 4">
    <name type="scientific">Pragia fontium DSM 5563 = ATCC 49100</name>
    <dbReference type="NCBI Taxonomy" id="1122977"/>
    <lineage>
        <taxon>Bacteria</taxon>
        <taxon>Pseudomonadati</taxon>
        <taxon>Pseudomonadota</taxon>
        <taxon>Gammaproteobacteria</taxon>
        <taxon>Enterobacterales</taxon>
        <taxon>Budviciaceae</taxon>
        <taxon>Pragia</taxon>
    </lineage>
</organism>
<feature type="domain" description="InsA N-terminal zinc ribbon" evidence="1">
    <location>
        <begin position="7"/>
        <end position="37"/>
    </location>
</feature>
<dbReference type="RefSeq" id="WP_053007506.1">
    <property type="nucleotide sequence ID" value="NZ_FOLW01000001.1"/>
</dbReference>